<evidence type="ECO:0000256" key="3">
    <source>
        <dbReference type="ARBA" id="ARBA00023212"/>
    </source>
</evidence>
<dbReference type="GO" id="GO:1990571">
    <property type="term" value="P:meiotic centromere clustering"/>
    <property type="evidence" value="ECO:0007669"/>
    <property type="project" value="UniProtKB-ARBA"/>
</dbReference>
<organism evidence="6 7">
    <name type="scientific">Coemansia asiatica</name>
    <dbReference type="NCBI Taxonomy" id="1052880"/>
    <lineage>
        <taxon>Eukaryota</taxon>
        <taxon>Fungi</taxon>
        <taxon>Fungi incertae sedis</taxon>
        <taxon>Zoopagomycota</taxon>
        <taxon>Kickxellomycotina</taxon>
        <taxon>Kickxellomycetes</taxon>
        <taxon>Kickxellales</taxon>
        <taxon>Kickxellaceae</taxon>
        <taxon>Coemansia</taxon>
    </lineage>
</organism>
<evidence type="ECO:0000259" key="5">
    <source>
        <dbReference type="SMART" id="SM01349"/>
    </source>
</evidence>
<sequence length="2551" mass="273169">MADEEDFSALPLEQRLTHKTWKVRMNAFNDLTKVLKQLDPDNEAAQFNVYENYLAKMVLDTNMAAQEAGISTVIAFVENAPNPTRRREEIVSGIVSKCLSATKAGTRAQSVELLLLLSEVDTPGPVVSGVIEGFDAKQPKAVAAAVAAVKDIVSSFGVKFLTLKPLLKALLKPFAHKDNSVRAEAQRLAVELYRWMGQAIMPSLQDLPPVLHKELETQFTAISGNPPPKQTRLLRSQQESEASDEPAAKISAGAVSDSADNGDESAENAAAEIDPWEMADPVDITKKLPDDYYTFVTSSKWKERKEVIESLHETLKKSIRLQMSPGTGDIIQEMGRKIGDTNIIVATLAIQCLGLFASGLRQVFSPFVQSTLPALIEKSKERKQTVVEAIRETEDAYFLATGCDLTAFGDHYFTGATHKNPQTRAETNHMLRRCLAVTPTRPAKGDVKRYTDQLKSGLDDGDAGVRESAAECLGTLSKLVTAKMIEPFIEGVDKIKLEKIHEYAEKATVKVKAPASAKSKQPPATAASSAAARGSRPPPPRTKPAAATAAASAASASASNGNDDDSAGGENGISANLPPHIRKKLEASARAAAIKKAQREGRPIDDLLPPPSPAAAAKPAPAARSSAASGPPKRSAAAVTTPSKPAAAPSKPGARAKPTTAAGASSVNSKDEAIKMRFASDESLDDKIASAIPESILTGFSSAKWKERMEAMDQLKEHLADQLANGTGVHPELVVRQLSRKPGWKESNFQVTQRAFQLIEWMANEQGLEFNTGAAALCAPTLVDKLGDIKLRGPASNALVAIAQRFTLRFVVGLVIEPIRGQKSPKVLADCLAWLDTQMLEFGTKGLSLRPVVEMVKEVGLQSSNAQTRSKAVTFMGTLRRAVGPVVMDLMGDLNPQLLQLIEAEFERVGSEPMPEPTHTQQGLLSESGAGAAGGAGGNGGGASGLDAAAGDDPMDDLFPRQDLGALIGPSVYKKLGDSNWKERKAALDEIQSALDGANHRILPNISADLYTALKHRLQDPNKNLITVALGILGSLSADSGAALVPNIRIVALATIHCLADKKPQLRAAALAAMTAWAEATPLSVDQAVLPTIPNALGDTSPELRSSLLQWTADVLGPRNAKGGRLPDLSLLITPLFACLQDRNLEVRKQATRVLELTVISCGFETVHDACGMQLHGAAKAAVAPVIDDFRHSIAGEASPAARRSTGVSVPASARGRPGGPAAAIERAASPAVEPVMTASELLGRAPAAAATIQGRPMSIMAAASTSSPKAASAAQAGTSGPGMLRRPLAVRRPAGPPGAPAAGARAARPVRGSMSATGSAEISRPGSSLRAGTPTLQSQASQMARMSNEELEGIPPILDCDFRSKDQRARRDMASNPNGIPRWAQLGDSRVRADLESQLCEQAAAHLNPLIQRQLFSTGHYKDRDYLSGLTTIEEVISIPALSQQRFNLPLFSPSPDMDSLAARFMANIDILLKYISLRMYEGSTHTLLKSFDLLEHFIHLTEENQQQQQHSGQASWSDYDVQAILPALVSRLGDAKEVVRARSRRILTQLITHLYPMTKLFTVLLEHGVTNRNNARIRQESLESVCFLIRECTAGCGLSAVCAQPSRAVPIIAQGIADRDSSVRTATLNVLVAVGEQLPGGAEELWRLCGRIGEKEKTMLEEKIKRSSIAIDPASTATAAGVTGAARPGSRIGMMPSASIAAARSRIGSSIVRPSLQQTSGAAGSMSRNGPQSSGIAAPGIGGGLAGAGRLVRLNAQSTSSAAASYGGADSNQVAEYSAGQSYSSSARPMFNLDFDKLNLPTYSSTTIENLKNPSFARGSSLRPPSGAFSGSQASDVANTAIGFGAGRKESLQGALSGMQPGMAGSVRGLDHHNTMQQMDGSPVMNSPGRPVSMSAYASTLSAADFSSMSEPEREEWMQSIIADLSGDDSKASEKAIDRLSSLFETIERPSDRDKMDPQLYISQTGPAHYHIRKNLDSLVSAIAMQVRWAYTTTSTDQSMQSPFQVTLNYIRKSTLSVLAEVFSNFYFAMWVRLDAIQTVIDELVHRAVDPLLKPDSTASSGRLAGNIAIPDVHSLSKAINRILVKIIDNADRTTVYVALIRLFESAMAEPAPNPPQSDEDIERMEFGDMVQKCLWRLTKILPNDLERQFGRYIEQGNSVELPREVVDPEFGNPLAHPAIRPHHILRMTHRFFARVPDREWRKRSNKDVWMFGDLPRRTVKTIHHTIISYLGTYSWQFCGLIIRDVMETGNTLIRPAPSITGNVDDPAMRGWADDTHRTLIRASETWAYVHTCLDTEETNYGCPTVAQLLIAMNVALNSSPSETVGDDMSDDDSDIVMASNHYPQQQLNFRHSASRGSYAGSAASMSPYQQPRQVPISYPSQVHNASSHIGTTRAQSPSAFSNGSRIGASSGMSHAYQSSASTMTRVSSPQPTSMPSVAPTVGTSGEYRSTQERFNALRARILNTQPTVPQSQQQVSAQAPSSPTSAGSAAPAIPGRRLAAADMSNSGIQPPEVPRTMEDISARIARMRSSLRSSNSSNINNNIGNSRP</sequence>
<feature type="domain" description="TOG" evidence="5">
    <location>
        <begin position="681"/>
        <end position="919"/>
    </location>
</feature>
<feature type="domain" description="TOG" evidence="5">
    <location>
        <begin position="1"/>
        <end position="228"/>
    </location>
</feature>
<accession>A0A9W7XML0</accession>
<dbReference type="GO" id="GO:0051010">
    <property type="term" value="F:microtubule plus-end binding"/>
    <property type="evidence" value="ECO:0007669"/>
    <property type="project" value="InterPro"/>
</dbReference>
<feature type="region of interest" description="Disordered" evidence="4">
    <location>
        <begin position="220"/>
        <end position="269"/>
    </location>
</feature>
<feature type="region of interest" description="Disordered" evidence="4">
    <location>
        <begin position="2469"/>
        <end position="2551"/>
    </location>
</feature>
<feature type="compositionally biased region" description="Polar residues" evidence="4">
    <location>
        <begin position="1719"/>
        <end position="1736"/>
    </location>
</feature>
<feature type="compositionally biased region" description="Polar residues" evidence="4">
    <location>
        <begin position="1335"/>
        <end position="1346"/>
    </location>
</feature>
<dbReference type="InterPro" id="IPR048491">
    <property type="entry name" value="XMAP215_CLASP_TOG"/>
</dbReference>
<protein>
    <recommendedName>
        <fullName evidence="5">TOG domain-containing protein</fullName>
    </recommendedName>
</protein>
<keyword evidence="2" id="KW-0963">Cytoplasm</keyword>
<dbReference type="Pfam" id="PF21041">
    <property type="entry name" value="XMAP215_CLASP_TOG"/>
    <property type="match status" value="1"/>
</dbReference>
<dbReference type="InterPro" id="IPR016024">
    <property type="entry name" value="ARM-type_fold"/>
</dbReference>
<feature type="region of interest" description="Disordered" evidence="4">
    <location>
        <begin position="1198"/>
        <end position="1223"/>
    </location>
</feature>
<comment type="subcellular location">
    <subcellularLocation>
        <location evidence="1">Cytoplasm</location>
        <location evidence="1">Cytoskeleton</location>
    </subcellularLocation>
</comment>
<dbReference type="InterPro" id="IPR011989">
    <property type="entry name" value="ARM-like"/>
</dbReference>
<feature type="compositionally biased region" description="Low complexity" evidence="4">
    <location>
        <begin position="2469"/>
        <end position="2498"/>
    </location>
</feature>
<feature type="compositionally biased region" description="Low complexity" evidence="4">
    <location>
        <begin position="510"/>
        <end position="535"/>
    </location>
</feature>
<feature type="compositionally biased region" description="Low complexity" evidence="4">
    <location>
        <begin position="614"/>
        <end position="658"/>
    </location>
</feature>
<evidence type="ECO:0000256" key="1">
    <source>
        <dbReference type="ARBA" id="ARBA00004245"/>
    </source>
</evidence>
<comment type="caution">
    <text evidence="6">The sequence shown here is derived from an EMBL/GenBank/DDBJ whole genome shotgun (WGS) entry which is preliminary data.</text>
</comment>
<feature type="domain" description="TOG" evidence="5">
    <location>
        <begin position="1395"/>
        <end position="1679"/>
    </location>
</feature>
<feature type="compositionally biased region" description="Low complexity" evidence="4">
    <location>
        <begin position="1301"/>
        <end position="1313"/>
    </location>
</feature>
<dbReference type="Proteomes" id="UP001145021">
    <property type="component" value="Unassembled WGS sequence"/>
</dbReference>
<evidence type="ECO:0000256" key="2">
    <source>
        <dbReference type="ARBA" id="ARBA00022490"/>
    </source>
</evidence>
<feature type="compositionally biased region" description="Low complexity" evidence="4">
    <location>
        <begin position="1285"/>
        <end position="1294"/>
    </location>
</feature>
<reference evidence="6" key="1">
    <citation type="submission" date="2022-07" db="EMBL/GenBank/DDBJ databases">
        <title>Phylogenomic reconstructions and comparative analyses of Kickxellomycotina fungi.</title>
        <authorList>
            <person name="Reynolds N.K."/>
            <person name="Stajich J.E."/>
            <person name="Barry K."/>
            <person name="Grigoriev I.V."/>
            <person name="Crous P."/>
            <person name="Smith M.E."/>
        </authorList>
    </citation>
    <scope>NUCLEOTIDE SEQUENCE</scope>
    <source>
        <strain evidence="6">NBRC 105413</strain>
    </source>
</reference>
<dbReference type="FunFam" id="1.25.10.10:FF:000063">
    <property type="entry name" value="Putative cytoskeleton-associated protein 5"/>
    <property type="match status" value="1"/>
</dbReference>
<feature type="compositionally biased region" description="Gly residues" evidence="4">
    <location>
        <begin position="931"/>
        <end position="944"/>
    </location>
</feature>
<dbReference type="GO" id="GO:0046785">
    <property type="term" value="P:microtubule polymerization"/>
    <property type="evidence" value="ECO:0007669"/>
    <property type="project" value="InterPro"/>
</dbReference>
<keyword evidence="3" id="KW-0206">Cytoskeleton</keyword>
<dbReference type="Pfam" id="PF21040">
    <property type="entry name" value="CEP104-like_TOG"/>
    <property type="match status" value="1"/>
</dbReference>
<evidence type="ECO:0000313" key="7">
    <source>
        <dbReference type="Proteomes" id="UP001145021"/>
    </source>
</evidence>
<feature type="compositionally biased region" description="Low complexity" evidence="4">
    <location>
        <begin position="1211"/>
        <end position="1223"/>
    </location>
</feature>
<feature type="region of interest" description="Disordered" evidence="4">
    <location>
        <begin position="2427"/>
        <end position="2447"/>
    </location>
</feature>
<dbReference type="EMBL" id="JANBOH010000066">
    <property type="protein sequence ID" value="KAJ1646300.1"/>
    <property type="molecule type" value="Genomic_DNA"/>
</dbReference>
<evidence type="ECO:0000256" key="4">
    <source>
        <dbReference type="SAM" id="MobiDB-lite"/>
    </source>
</evidence>
<dbReference type="GO" id="GO:1990498">
    <property type="term" value="C:mitotic spindle microtubule"/>
    <property type="evidence" value="ECO:0007669"/>
    <property type="project" value="UniProtKB-ARBA"/>
</dbReference>
<evidence type="ECO:0000313" key="6">
    <source>
        <dbReference type="EMBL" id="KAJ1646300.1"/>
    </source>
</evidence>
<dbReference type="GO" id="GO:0030951">
    <property type="term" value="P:establishment or maintenance of microtubule cytoskeleton polarity"/>
    <property type="evidence" value="ECO:0007669"/>
    <property type="project" value="InterPro"/>
</dbReference>
<dbReference type="InterPro" id="IPR034085">
    <property type="entry name" value="TOG"/>
</dbReference>
<dbReference type="Gene3D" id="1.25.10.10">
    <property type="entry name" value="Leucine-rich Repeat Variant"/>
    <property type="match status" value="5"/>
</dbReference>
<dbReference type="GO" id="GO:0044732">
    <property type="term" value="C:mitotic spindle pole body"/>
    <property type="evidence" value="ECO:0007669"/>
    <property type="project" value="UniProtKB-ARBA"/>
</dbReference>
<feature type="region of interest" description="Disordered" evidence="4">
    <location>
        <begin position="1271"/>
        <end position="1348"/>
    </location>
</feature>
<dbReference type="SUPFAM" id="SSF48371">
    <property type="entry name" value="ARM repeat"/>
    <property type="match status" value="2"/>
</dbReference>
<dbReference type="GO" id="GO:0005881">
    <property type="term" value="C:cytoplasmic microtubule"/>
    <property type="evidence" value="ECO:0007669"/>
    <property type="project" value="UniProtKB-ARBA"/>
</dbReference>
<feature type="region of interest" description="Disordered" evidence="4">
    <location>
        <begin position="509"/>
        <end position="669"/>
    </location>
</feature>
<dbReference type="GO" id="GO:0061863">
    <property type="term" value="F:microtubule plus end polymerase"/>
    <property type="evidence" value="ECO:0007669"/>
    <property type="project" value="InterPro"/>
</dbReference>
<keyword evidence="7" id="KW-1185">Reference proteome</keyword>
<dbReference type="FunFam" id="1.25.10.10:FF:000019">
    <property type="entry name" value="Cytoskeleton-associated protein 5"/>
    <property type="match status" value="1"/>
</dbReference>
<feature type="compositionally biased region" description="Low complexity" evidence="4">
    <location>
        <begin position="2531"/>
        <end position="2551"/>
    </location>
</feature>
<feature type="domain" description="TOG" evidence="5">
    <location>
        <begin position="277"/>
        <end position="515"/>
    </location>
</feature>
<dbReference type="GO" id="GO:0099070">
    <property type="term" value="C:static microtubule bundle"/>
    <property type="evidence" value="ECO:0007669"/>
    <property type="project" value="UniProtKB-ARBA"/>
</dbReference>
<dbReference type="InterPro" id="IPR045110">
    <property type="entry name" value="XMAP215"/>
</dbReference>
<proteinExistence type="predicted"/>
<dbReference type="PANTHER" id="PTHR12609">
    <property type="entry name" value="MICROTUBULE ASSOCIATED PROTEIN XMAP215"/>
    <property type="match status" value="1"/>
</dbReference>
<name>A0A9W7XML0_9FUNG</name>
<gene>
    <name evidence="6" type="ORF">LPJ64_002196</name>
</gene>
<feature type="domain" description="TOG" evidence="5">
    <location>
        <begin position="957"/>
        <end position="1200"/>
    </location>
</feature>
<feature type="region of interest" description="Disordered" evidence="4">
    <location>
        <begin position="1858"/>
        <end position="1881"/>
    </location>
</feature>
<feature type="compositionally biased region" description="Low complexity" evidence="4">
    <location>
        <begin position="543"/>
        <end position="559"/>
    </location>
</feature>
<feature type="region of interest" description="Disordered" evidence="4">
    <location>
        <begin position="1719"/>
        <end position="1740"/>
    </location>
</feature>
<dbReference type="GO" id="GO:0051315">
    <property type="term" value="P:attachment of mitotic spindle microtubules to kinetochore"/>
    <property type="evidence" value="ECO:0007669"/>
    <property type="project" value="UniProtKB-ARBA"/>
</dbReference>
<dbReference type="GO" id="GO:0000022">
    <property type="term" value="P:mitotic spindle elongation"/>
    <property type="evidence" value="ECO:0007669"/>
    <property type="project" value="UniProtKB-ARBA"/>
</dbReference>
<dbReference type="SMART" id="SM01349">
    <property type="entry name" value="TOG"/>
    <property type="match status" value="5"/>
</dbReference>
<feature type="region of interest" description="Disordered" evidence="4">
    <location>
        <begin position="911"/>
        <end position="955"/>
    </location>
</feature>